<accession>A0A517Q8D5</accession>
<evidence type="ECO:0000256" key="1">
    <source>
        <dbReference type="ARBA" id="ARBA00022729"/>
    </source>
</evidence>
<reference evidence="4 5" key="1">
    <citation type="submission" date="2019-03" db="EMBL/GenBank/DDBJ databases">
        <title>Deep-cultivation of Planctomycetes and their phenomic and genomic characterization uncovers novel biology.</title>
        <authorList>
            <person name="Wiegand S."/>
            <person name="Jogler M."/>
            <person name="Boedeker C."/>
            <person name="Pinto D."/>
            <person name="Vollmers J."/>
            <person name="Rivas-Marin E."/>
            <person name="Kohn T."/>
            <person name="Peeters S.H."/>
            <person name="Heuer A."/>
            <person name="Rast P."/>
            <person name="Oberbeckmann S."/>
            <person name="Bunk B."/>
            <person name="Jeske O."/>
            <person name="Meyerdierks A."/>
            <person name="Storesund J.E."/>
            <person name="Kallscheuer N."/>
            <person name="Luecker S."/>
            <person name="Lage O.M."/>
            <person name="Pohl T."/>
            <person name="Merkel B.J."/>
            <person name="Hornburger P."/>
            <person name="Mueller R.-W."/>
            <person name="Bruemmer F."/>
            <person name="Labrenz M."/>
            <person name="Spormann A.M."/>
            <person name="Op den Camp H."/>
            <person name="Overmann J."/>
            <person name="Amann R."/>
            <person name="Jetten M.S.M."/>
            <person name="Mascher T."/>
            <person name="Medema M.H."/>
            <person name="Devos D.P."/>
            <person name="Kaster A.-K."/>
            <person name="Ovreas L."/>
            <person name="Rohde M."/>
            <person name="Galperin M.Y."/>
            <person name="Jogler C."/>
        </authorList>
    </citation>
    <scope>NUCLEOTIDE SEQUENCE [LARGE SCALE GENOMIC DNA]</scope>
    <source>
        <strain evidence="4 5">Enr10</strain>
    </source>
</reference>
<evidence type="ECO:0000256" key="2">
    <source>
        <dbReference type="ARBA" id="ARBA00022737"/>
    </source>
</evidence>
<name>A0A517Q8D5_9PLAN</name>
<dbReference type="InterPro" id="IPR028994">
    <property type="entry name" value="Integrin_alpha_N"/>
</dbReference>
<dbReference type="PANTHER" id="PTHR36220">
    <property type="entry name" value="UNNAMED PRODUCT"/>
    <property type="match status" value="1"/>
</dbReference>
<evidence type="ECO:0000313" key="4">
    <source>
        <dbReference type="EMBL" id="QDT27877.1"/>
    </source>
</evidence>
<dbReference type="SUPFAM" id="SSF69318">
    <property type="entry name" value="Integrin alpha N-terminal domain"/>
    <property type="match status" value="1"/>
</dbReference>
<dbReference type="RefSeq" id="WP_145450595.1">
    <property type="nucleotide sequence ID" value="NZ_CP037421.1"/>
</dbReference>
<dbReference type="EMBL" id="CP037421">
    <property type="protein sequence ID" value="QDT27877.1"/>
    <property type="molecule type" value="Genomic_DNA"/>
</dbReference>
<keyword evidence="3" id="KW-0325">Glycoprotein</keyword>
<dbReference type="PANTHER" id="PTHR36220:SF1">
    <property type="entry name" value="GAMMA TUBULIN COMPLEX COMPONENT C-TERMINAL DOMAIN-CONTAINING PROTEIN"/>
    <property type="match status" value="1"/>
</dbReference>
<dbReference type="InterPro" id="IPR013517">
    <property type="entry name" value="FG-GAP"/>
</dbReference>
<dbReference type="SMART" id="SM00191">
    <property type="entry name" value="Int_alpha"/>
    <property type="match status" value="5"/>
</dbReference>
<dbReference type="Gene3D" id="2.130.10.130">
    <property type="entry name" value="Integrin alpha, N-terminal"/>
    <property type="match status" value="1"/>
</dbReference>
<protein>
    <submittedName>
        <fullName evidence="4">Uncharacterized protein</fullName>
    </submittedName>
</protein>
<keyword evidence="5" id="KW-1185">Reference proteome</keyword>
<proteinExistence type="predicted"/>
<dbReference type="Proteomes" id="UP000315647">
    <property type="component" value="Chromosome"/>
</dbReference>
<keyword evidence="1" id="KW-0732">Signal</keyword>
<organism evidence="4 5">
    <name type="scientific">Gimesia panareensis</name>
    <dbReference type="NCBI Taxonomy" id="2527978"/>
    <lineage>
        <taxon>Bacteria</taxon>
        <taxon>Pseudomonadati</taxon>
        <taxon>Planctomycetota</taxon>
        <taxon>Planctomycetia</taxon>
        <taxon>Planctomycetales</taxon>
        <taxon>Planctomycetaceae</taxon>
        <taxon>Gimesia</taxon>
    </lineage>
</organism>
<dbReference type="Pfam" id="PF14312">
    <property type="entry name" value="FG-GAP_2"/>
    <property type="match status" value="5"/>
</dbReference>
<evidence type="ECO:0000313" key="5">
    <source>
        <dbReference type="Proteomes" id="UP000315647"/>
    </source>
</evidence>
<evidence type="ECO:0000256" key="3">
    <source>
        <dbReference type="ARBA" id="ARBA00023180"/>
    </source>
</evidence>
<dbReference type="PROSITE" id="PS51470">
    <property type="entry name" value="FG_GAP"/>
    <property type="match status" value="1"/>
</dbReference>
<gene>
    <name evidence="4" type="ORF">Enr10x_32130</name>
</gene>
<keyword evidence="2" id="KW-0677">Repeat</keyword>
<dbReference type="InterPro" id="IPR013519">
    <property type="entry name" value="Int_alpha_beta-p"/>
</dbReference>
<sequence length="1403" mass="145306">MLLTNWLGSLTSRLRRRRVFRSRDRRTLRRSWQAVVNNQISTTEVLEDRTLLTTYFQGELLPDPAITPHDFDSTGKSVAVDGDWMAVGAFSADINSGSNQGAVYLYSRNDSGTPENQSDDTWDFHSTIISPEASAFNFGFSVAVDSDKLLIGSPYGQDGETIGSAYLYQQNQHGTPDNLSDDTWDLIQTFSRPTSLADNTFAFFGESVALRGNTAVVGAFRESYNSAYQSGAAYVFSTQDNWSSVSVDKLKASDANNGALLSTSVSISADEQKVLVAAPADSGGLGAAYLFDRSQNGPGVEDDSWTQVRKYAGTSDHNGYGSSVAIDNGYAVIGDSAEVNGGAAYVLDGSQNWNVVKTLMASDEVTGDGFGSSVAVSGTSIVVGAYTAESAYIYDGSQGWTSPAEQKVVASDPVAYSFFGNSVSIDNQTVLVGAYNHTHGGIKSGAAYAFGIPPIIDFTSELSGGILTISHSTFSSGHLSLSVSGGLLTVSDPYINIEAPAGASPVDEHSYTIPLSALSGGTINIIGGPGSDELTVDSSLEAAGLKVNFSGGNGPGNDSLILTGSAASTSYQFDNLNDGSIALNGSGTSFVTYTGLEPITSSIASTDVELHYSDANDIIYVNDAGGGQTTVTSTAGESVTFLTPTSTFEIDAGGGTNQIHFTSLESGFSADLNVIDGGGTDSVYLETSLDLGSGDTSINSSYTYVAPYVVTTGNISINSDTINFSYALSSIDAGSGNIKLEAYNALSLGSLTTTGNVSITAHGNINDGNSTNNNITAANAVLTSTVGSIGGSGDLETTVDNLEIQARDNIIIKNTGDLTIGGAGDLSGVRSVYGSVDLRTTGALDLVEDVRSYGQLYLLASQASEGSPNKDINVHSGVFVQSQYSNVYINAGDDFTAEANTQIASYTGYGYGIYLYVNNANNDPAGSVVNLLGQLYAGSVGTILNGSSYSDSFYVTPSLNSTIHLHGGSPGAPTSPGDSLTYYVPVGAGASLLGPGIDYGSINYSGATSYLGIDYDGIESLSNGGAPPATGHLMIAGTGSSDTLTINATDANSGTWQLNSDPVVSFSNIEDLSFFGLTGIDKLIINNPVGGVFNPVNGIYFDGGPGGTTIGDSLEIVGGTATTEEFQFQFDGDSTYGADGAIFFNGATTPAIHYHNLDQPVVSSVATTKTILKHAGQGYLNDAGGGQTSFANGSKTLVTFDTPSSELDANSGGLGGNIYLNSLDTSFSGQLQLGSLDRSDNAGVQGNVNLGAVNLSIHGNSASFSGNLTLDGELNVISDYFSSYTSTTINAGSGNVNLQVRGDIYLPSVTTSGNVTIDSIAGNIYDKNSGSKNVTATNLALFAAHGLIDGLETEVSGLEAIAGGNLQIINMGDLTLGGSHIPTEWSSIHYRIRQPVILWRGDC</sequence>